<dbReference type="Proteomes" id="UP001589833">
    <property type="component" value="Unassembled WGS sequence"/>
</dbReference>
<evidence type="ECO:0000313" key="2">
    <source>
        <dbReference type="Proteomes" id="UP001589833"/>
    </source>
</evidence>
<accession>A0ABV6NQ79</accession>
<organism evidence="1 2">
    <name type="scientific">Halalkalibacter alkalisediminis</name>
    <dbReference type="NCBI Taxonomy" id="935616"/>
    <lineage>
        <taxon>Bacteria</taxon>
        <taxon>Bacillati</taxon>
        <taxon>Bacillota</taxon>
        <taxon>Bacilli</taxon>
        <taxon>Bacillales</taxon>
        <taxon>Bacillaceae</taxon>
        <taxon>Halalkalibacter</taxon>
    </lineage>
</organism>
<sequence length="195" mass="21866">MAAGGYINIAQVFNDNGNIQDKLEATLQYFVKQGSTILKVKYSKDADGENWAEREVTANQLEIDGPCYYLSIEISGEILGINIFFLTTIHEEGFFGFLINIEWEELFPENGKNDLQSTTNQLVKNTANLYKETGFAYSLIGHELEIEIHPDDISGESDSFPVVLIGAEEKLEILYGPFCIDGLTEQKAKREVVLI</sequence>
<dbReference type="InterPro" id="IPR028951">
    <property type="entry name" value="Imm64"/>
</dbReference>
<name>A0ABV6NQ79_9BACI</name>
<dbReference type="Pfam" id="PF15600">
    <property type="entry name" value="Imm64"/>
    <property type="match status" value="1"/>
</dbReference>
<dbReference type="EMBL" id="JBHLTR010000115">
    <property type="protein sequence ID" value="MFC0562223.1"/>
    <property type="molecule type" value="Genomic_DNA"/>
</dbReference>
<proteinExistence type="predicted"/>
<keyword evidence="2" id="KW-1185">Reference proteome</keyword>
<dbReference type="RefSeq" id="WP_273847126.1">
    <property type="nucleotide sequence ID" value="NZ_JAQQWT010000022.1"/>
</dbReference>
<reference evidence="1 2" key="1">
    <citation type="submission" date="2024-09" db="EMBL/GenBank/DDBJ databases">
        <authorList>
            <person name="Sun Q."/>
            <person name="Mori K."/>
        </authorList>
    </citation>
    <scope>NUCLEOTIDE SEQUENCE [LARGE SCALE GENOMIC DNA]</scope>
    <source>
        <strain evidence="1 2">NCAIM B.02301</strain>
    </source>
</reference>
<protein>
    <submittedName>
        <fullName evidence="1">Imm64 family immunity protein</fullName>
    </submittedName>
</protein>
<evidence type="ECO:0000313" key="1">
    <source>
        <dbReference type="EMBL" id="MFC0562223.1"/>
    </source>
</evidence>
<comment type="caution">
    <text evidence="1">The sequence shown here is derived from an EMBL/GenBank/DDBJ whole genome shotgun (WGS) entry which is preliminary data.</text>
</comment>
<gene>
    <name evidence="1" type="ORF">ACFFH4_25615</name>
</gene>